<reference evidence="1" key="1">
    <citation type="submission" date="2022-06" db="EMBL/GenBank/DDBJ databases">
        <title>Phylogenomic reconstructions and comparative analyses of Kickxellomycotina fungi.</title>
        <authorList>
            <person name="Reynolds N.K."/>
            <person name="Stajich J.E."/>
            <person name="Barry K."/>
            <person name="Grigoriev I.V."/>
            <person name="Crous P."/>
            <person name="Smith M.E."/>
        </authorList>
    </citation>
    <scope>NUCLEOTIDE SEQUENCE</scope>
    <source>
        <strain evidence="1">RSA 2271</strain>
    </source>
</reference>
<keyword evidence="1" id="KW-0547">Nucleotide-binding</keyword>
<proteinExistence type="predicted"/>
<organism evidence="1 2">
    <name type="scientific">Spiromyces aspiralis</name>
    <dbReference type="NCBI Taxonomy" id="68401"/>
    <lineage>
        <taxon>Eukaryota</taxon>
        <taxon>Fungi</taxon>
        <taxon>Fungi incertae sedis</taxon>
        <taxon>Zoopagomycota</taxon>
        <taxon>Kickxellomycotina</taxon>
        <taxon>Kickxellomycetes</taxon>
        <taxon>Kickxellales</taxon>
        <taxon>Kickxellaceae</taxon>
        <taxon>Spiromyces</taxon>
    </lineage>
</organism>
<accession>A0ACC1HCT2</accession>
<comment type="caution">
    <text evidence="1">The sequence shown here is derived from an EMBL/GenBank/DDBJ whole genome shotgun (WGS) entry which is preliminary data.</text>
</comment>
<evidence type="ECO:0000313" key="2">
    <source>
        <dbReference type="Proteomes" id="UP001145114"/>
    </source>
</evidence>
<sequence length="508" mass="55264">MVFFDKNRSGDLVSRLSVDTSIVSKSVSNNISDGLRNGISAIAGLSMMLYMSPKLTMVMMSIVPPIAIYAVIYGRYIKKLSNKTQESLGDITKVAEERLSNIRTVQAFSREDAEVERYNKSVMRVYDLAKMEAVASGFFYGGNGLLGNLAILGFLAYGGRMVLHNEITVGDLTSFMLYTAYVGSSLAGITSFYSELMKGVGASSRLFQLLDRTPAIDINATGNVVLDNQSFKGRIVFEDVSFAYPTRPDALVFQGLNLEIEPSTHIAIAGPSGKGKSTIGALLLRFYDPTAGRILVDGHDLRELSLPEWRSRIATVPQEPVLFAGTIRDNLLYSKPNATDSEIRSALKRANALGFVSRFPEGLDTFVGERGVSLSGGQKQRIAIARALLSNPSVLIMDEATSALDSQSEQSVQVAIDKLLDEGDERATGDSSTDASDDDKPSRRWRPTVITIAHRTSTLAKSDIIWVLGNDGNIVEVGHFDELLARQDGYFAQLVQNQQTLSTPGDGL</sequence>
<keyword evidence="2" id="KW-1185">Reference proteome</keyword>
<dbReference type="EMBL" id="JAMZIH010006026">
    <property type="protein sequence ID" value="KAJ1674369.1"/>
    <property type="molecule type" value="Genomic_DNA"/>
</dbReference>
<evidence type="ECO:0000313" key="1">
    <source>
        <dbReference type="EMBL" id="KAJ1674369.1"/>
    </source>
</evidence>
<name>A0ACC1HCT2_9FUNG</name>
<protein>
    <submittedName>
        <fullName evidence="1">ATP-binding cassette permease mdl1</fullName>
    </submittedName>
</protein>
<dbReference type="Proteomes" id="UP001145114">
    <property type="component" value="Unassembled WGS sequence"/>
</dbReference>
<keyword evidence="1" id="KW-0067">ATP-binding</keyword>
<gene>
    <name evidence="1" type="primary">MDL1_2</name>
    <name evidence="1" type="ORF">EV182_003418</name>
</gene>